<evidence type="ECO:0000256" key="1">
    <source>
        <dbReference type="ARBA" id="ARBA00002869"/>
    </source>
</evidence>
<keyword evidence="5" id="KW-0627">Porphyrin biosynthesis</keyword>
<organism evidence="8 9">
    <name type="scientific">Lachnoanaerobaculum umeaense</name>
    <dbReference type="NCBI Taxonomy" id="617123"/>
    <lineage>
        <taxon>Bacteria</taxon>
        <taxon>Bacillati</taxon>
        <taxon>Bacillota</taxon>
        <taxon>Clostridia</taxon>
        <taxon>Lachnospirales</taxon>
        <taxon>Lachnospiraceae</taxon>
        <taxon>Lachnoanaerobaculum</taxon>
    </lineage>
</organism>
<evidence type="ECO:0000256" key="4">
    <source>
        <dbReference type="ARBA" id="ARBA00022679"/>
    </source>
</evidence>
<evidence type="ECO:0000256" key="2">
    <source>
        <dbReference type="ARBA" id="ARBA00005638"/>
    </source>
</evidence>
<reference evidence="8 9" key="1">
    <citation type="submission" date="2018-09" db="EMBL/GenBank/DDBJ databases">
        <title>Genome sequencing of Lachnoanaerobaculum umeaense DSM 23576.</title>
        <authorList>
            <person name="Kook J.-K."/>
            <person name="Park S.-N."/>
            <person name="Lim Y.K."/>
        </authorList>
    </citation>
    <scope>NUCLEOTIDE SEQUENCE [LARGE SCALE GENOMIC DNA]</scope>
    <source>
        <strain evidence="9">DSM 23576 \ CCUG 58757</strain>
    </source>
</reference>
<name>A0A385PX06_9FIRM</name>
<dbReference type="EC" id="2.5.1.61" evidence="3 7"/>
<gene>
    <name evidence="8" type="ORF">D4A81_01050</name>
</gene>
<comment type="catalytic activity">
    <reaction evidence="6">
        <text>4 porphobilinogen + H2O = hydroxymethylbilane + 4 NH4(+)</text>
        <dbReference type="Rhea" id="RHEA:13185"/>
        <dbReference type="ChEBI" id="CHEBI:15377"/>
        <dbReference type="ChEBI" id="CHEBI:28938"/>
        <dbReference type="ChEBI" id="CHEBI:57845"/>
        <dbReference type="ChEBI" id="CHEBI:58126"/>
        <dbReference type="EC" id="2.5.1.61"/>
    </reaction>
</comment>
<dbReference type="Proteomes" id="UP000265562">
    <property type="component" value="Chromosome"/>
</dbReference>
<dbReference type="OrthoDB" id="9810298at2"/>
<dbReference type="EMBL" id="CP032364">
    <property type="protein sequence ID" value="AYA98630.1"/>
    <property type="molecule type" value="Genomic_DNA"/>
</dbReference>
<dbReference type="PANTHER" id="PTHR11557">
    <property type="entry name" value="PORPHOBILINOGEN DEAMINASE"/>
    <property type="match status" value="1"/>
</dbReference>
<evidence type="ECO:0000313" key="9">
    <source>
        <dbReference type="Proteomes" id="UP000265562"/>
    </source>
</evidence>
<keyword evidence="9" id="KW-1185">Reference proteome</keyword>
<evidence type="ECO:0000256" key="3">
    <source>
        <dbReference type="ARBA" id="ARBA00012655"/>
    </source>
</evidence>
<dbReference type="RefSeq" id="WP_111525052.1">
    <property type="nucleotide sequence ID" value="NZ_CP032364.1"/>
</dbReference>
<dbReference type="PANTHER" id="PTHR11557:SF0">
    <property type="entry name" value="PORPHOBILINOGEN DEAMINASE"/>
    <property type="match status" value="1"/>
</dbReference>
<dbReference type="Pfam" id="PF01379">
    <property type="entry name" value="Porphobil_deam"/>
    <property type="match status" value="1"/>
</dbReference>
<dbReference type="PIRSF" id="PIRSF001438">
    <property type="entry name" value="4pyrrol_synth_OHMeBilane_synth"/>
    <property type="match status" value="1"/>
</dbReference>
<protein>
    <recommendedName>
        <fullName evidence="3 7">Hydroxymethylbilane synthase</fullName>
        <ecNumber evidence="3 7">2.5.1.61</ecNumber>
    </recommendedName>
</protein>
<dbReference type="GO" id="GO:0006783">
    <property type="term" value="P:heme biosynthetic process"/>
    <property type="evidence" value="ECO:0007669"/>
    <property type="project" value="TreeGrafter"/>
</dbReference>
<evidence type="ECO:0000256" key="7">
    <source>
        <dbReference type="NCBIfam" id="TIGR00212"/>
    </source>
</evidence>
<dbReference type="KEGG" id="lua:D4A81_01050"/>
<dbReference type="SUPFAM" id="SSF53850">
    <property type="entry name" value="Periplasmic binding protein-like II"/>
    <property type="match status" value="1"/>
</dbReference>
<comment type="function">
    <text evidence="1">Tetrapolymerization of the monopyrrole PBG into the hydroxymethylbilane pre-uroporphyrinogen in several discrete steps.</text>
</comment>
<evidence type="ECO:0000256" key="5">
    <source>
        <dbReference type="ARBA" id="ARBA00023244"/>
    </source>
</evidence>
<proteinExistence type="inferred from homology"/>
<evidence type="ECO:0000256" key="6">
    <source>
        <dbReference type="ARBA" id="ARBA00048169"/>
    </source>
</evidence>
<dbReference type="Gene3D" id="3.40.190.10">
    <property type="entry name" value="Periplasmic binding protein-like II"/>
    <property type="match status" value="2"/>
</dbReference>
<dbReference type="PRINTS" id="PR00151">
    <property type="entry name" value="PORPHBDMNASE"/>
</dbReference>
<keyword evidence="4 8" id="KW-0808">Transferase</keyword>
<dbReference type="GO" id="GO:0004418">
    <property type="term" value="F:hydroxymethylbilane synthase activity"/>
    <property type="evidence" value="ECO:0007669"/>
    <property type="project" value="UniProtKB-UniRule"/>
</dbReference>
<dbReference type="SUPFAM" id="SSF54782">
    <property type="entry name" value="Porphobilinogen deaminase (hydroxymethylbilane synthase), C-terminal domain"/>
    <property type="match status" value="1"/>
</dbReference>
<evidence type="ECO:0000313" key="8">
    <source>
        <dbReference type="EMBL" id="AYA98630.1"/>
    </source>
</evidence>
<dbReference type="InterPro" id="IPR022417">
    <property type="entry name" value="Porphobilin_deaminase_N"/>
</dbReference>
<dbReference type="InterPro" id="IPR000860">
    <property type="entry name" value="HemC"/>
</dbReference>
<dbReference type="InterPro" id="IPR036803">
    <property type="entry name" value="Porphobilinogen_deaminase_C_sf"/>
</dbReference>
<dbReference type="AlphaFoldDB" id="A0A385PX06"/>
<dbReference type="NCBIfam" id="TIGR00212">
    <property type="entry name" value="hemC"/>
    <property type="match status" value="1"/>
</dbReference>
<sequence>MFHKDTIRIGTRKSALALAQSKLVGDAIVNSFPHMKIEYVPMNTLGDKRLDVSLQEIGGKGLFTRELEEALINGDIDLAVHSAKDLPLEFDNRLKLMPVLKRAAVNDILVVNKDLNTDIRNLPIGFRIGTSSKRRYEQLRILNKNIEILPIRGNVITRIGKIFSGEVDGVILARAGIDRLIADNKYAGEYSDILEKISIFDIKEKDILPAPAQGILCAEYANDDMVEILEKIQDKECEYLFIAERRYLSVLQADCHTSAGIYISDNSKKYSIKAYFDGKYMEMDSIENTLENLLITVEKLADKLKRENV</sequence>
<accession>A0A385PX06</accession>
<comment type="similarity">
    <text evidence="2">Belongs to the HMBS family.</text>
</comment>
<dbReference type="GO" id="GO:0005737">
    <property type="term" value="C:cytoplasm"/>
    <property type="evidence" value="ECO:0007669"/>
    <property type="project" value="UniProtKB-UniRule"/>
</dbReference>